<accession>A0A8C4N6C4</accession>
<dbReference type="Ensembl" id="ENSEBUT00000002336.1">
    <property type="protein sequence ID" value="ENSEBUP00000001991.1"/>
    <property type="gene ID" value="ENSEBUG00000001607.1"/>
</dbReference>
<keyword evidence="3" id="KW-0677">Repeat</keyword>
<dbReference type="SUPFAM" id="SSF52058">
    <property type="entry name" value="L domain-like"/>
    <property type="match status" value="2"/>
</dbReference>
<feature type="compositionally biased region" description="Basic and acidic residues" evidence="4">
    <location>
        <begin position="1"/>
        <end position="13"/>
    </location>
</feature>
<dbReference type="Pfam" id="PF00481">
    <property type="entry name" value="PP2C"/>
    <property type="match status" value="1"/>
</dbReference>
<evidence type="ECO:0000256" key="3">
    <source>
        <dbReference type="ARBA" id="ARBA00022737"/>
    </source>
</evidence>
<keyword evidence="7" id="KW-1185">Reference proteome</keyword>
<dbReference type="CDD" id="cd00143">
    <property type="entry name" value="PP2Cc"/>
    <property type="match status" value="1"/>
</dbReference>
<dbReference type="SMART" id="SM00364">
    <property type="entry name" value="LRR_BAC"/>
    <property type="match status" value="14"/>
</dbReference>
<feature type="compositionally biased region" description="Low complexity" evidence="4">
    <location>
        <begin position="1490"/>
        <end position="1504"/>
    </location>
</feature>
<dbReference type="Pfam" id="PF13855">
    <property type="entry name" value="LRR_8"/>
    <property type="match status" value="2"/>
</dbReference>
<reference evidence="6" key="1">
    <citation type="submission" date="2025-08" db="UniProtKB">
        <authorList>
            <consortium name="Ensembl"/>
        </authorList>
    </citation>
    <scope>IDENTIFICATION</scope>
</reference>
<dbReference type="Gene3D" id="3.80.10.10">
    <property type="entry name" value="Ribonuclease Inhibitor"/>
    <property type="match status" value="3"/>
</dbReference>
<dbReference type="FunFam" id="3.80.10.10:FF:000027">
    <property type="entry name" value="PH domain and leucine rich repeat protein phosphatase 2"/>
    <property type="match status" value="1"/>
</dbReference>
<dbReference type="InterPro" id="IPR050216">
    <property type="entry name" value="LRR_domain-containing"/>
</dbReference>
<dbReference type="PANTHER" id="PTHR48051:SF1">
    <property type="entry name" value="RAS SUPPRESSOR PROTEIN 1"/>
    <property type="match status" value="1"/>
</dbReference>
<dbReference type="InterPro" id="IPR001932">
    <property type="entry name" value="PPM-type_phosphatase-like_dom"/>
</dbReference>
<sequence>MEAETERDMEIDCRSAAAAASSVTGRGQDDQTRTRASATAHRIVSIIPRRPEARRRGPCKVNADDGRRPGRVARLPARLWAWLRAEPTRACLHLFRPDGSYLGPWLHGTDEAPEAAARPPGAVYVRYAGLAVTRTLRDADTALEVQRGFLQQLGYRDPRRVQEEGAAVDLGCLIRFYTGKPQPEEQQDRVCLSGSFPIRKGRTQLHKWSERFVSLCGTCLIVASTHDGYQGKTQCLPLIGGKVEQLRKRQHCLQFTAAGSQGQTYYVSYNSFAEYLRWLRQASKVVSQRIGSVDLSCCALEELPEHLFYSSDITHLNLRHNMLVNGLNQVHRFTQLQSLNLAHNHLGSFPLILCNLPSLTELNLSCNDIEELPPDVCRLISVQSLILDGNHLTCLPQQLSSLQALSYIGLSFNSLRSFPAICTRLPAITRLCLAGNLLPALPLACLAKLPLLKHVELRMNHLSSLESCNPMNLAHVTQLDLREGQLSGDLDLLCMVSLETLRCDRNRLTSLSLAGQTLRTLQASGNQLTVITISSCPTQLTYVDISRNKLESFPCSICDSPVLEIVDVSRNELAELPSRLVKGEALRRLYAGHNRLRRLEDGSWGFVLESLDLQHNLLLELPAGLLHGTLSLRTLNVCANLLETLPVAVHSGQAEGAAEYPALQELLITGNRLNDKCALSLAALPHLRQLHLAYNHLATFPASKLAKLTELEELNLSGNRLHSVPTTIHGCKHLHTLSVHCNAINVFPEIFHLPEIKLVDLSCNALMELPLPENLPPKLQELDLTGNPRLALDHSALDKLSHIPCLKIDPRDQQASGGEGHVLESVWTCGVAESQGQRKKLCVSSLACAEFGEGGRSALFGVFDGERNVEVPRLMQCTMGDVLWEEIQRSPTAAPEEHICHAFLDTHKKLGTVGQKLGASAVLCHIHWEVYESSLTGMIPRLTLTMGNVGGCVAWLCRAGRVVRLNRHFVLNDCLEERTRLEQLNTIITEVSFTTRNFLSFALPSCVCSIISHLSLFFFSQITCSVSYSIICSLSCINVTFAYHSFQDNKVCGVTTHTRLSGCSFLYPSVLPRPHVTSVRLIPEDELLVLGSCALAQYLSPSEAVQAARLVGDPLAAAKRLVTLAQGYGCHENLAVIVIRINPPRFDEDDAVVCCTCEANAVGSGGTDPGAAAGRAGSSSSGALSELSSEISSEVAGSEVGSEVAGSEVSSEVGSTVSDEQPPLIGIPEVTGPGLTIALPERVRCCCLHPSASARSFHRQMSAATFSSAHSDPGRDSSDEEDMLGPLSSQTYPAGQLLEVEADVHAHIQPELQARTSSTSSALLTAVERDNDGIVIVFPKCQEMQQVTKCDTVVANNWGESVAMTARKLQPYLEVPRSDRAETTSILQRIRNHTDLTHGVDSMVTSNGGVVAGQEAAMGNAFGWLGRNGSVVTADHNGSLLEVTVANDAAPVRPKRSAYFVSEPVPALDPDDELIVPPELEEEVKEQMRQYQQQQKIQQYQQQKQELESHEKEHGKLQPDVFDTAL</sequence>
<dbReference type="SMART" id="SM00369">
    <property type="entry name" value="LRR_TYP"/>
    <property type="match status" value="12"/>
</dbReference>
<reference evidence="6" key="2">
    <citation type="submission" date="2025-09" db="UniProtKB">
        <authorList>
            <consortium name="Ensembl"/>
        </authorList>
    </citation>
    <scope>IDENTIFICATION</scope>
</reference>
<dbReference type="GeneTree" id="ENSGT00940000158137"/>
<keyword evidence="2" id="KW-0479">Metal-binding</keyword>
<dbReference type="InterPro" id="IPR055071">
    <property type="entry name" value="RA_PHLPP-like"/>
</dbReference>
<evidence type="ECO:0000313" key="6">
    <source>
        <dbReference type="Ensembl" id="ENSEBUP00000001991.1"/>
    </source>
</evidence>
<dbReference type="InterPro" id="IPR032675">
    <property type="entry name" value="LRR_dom_sf"/>
</dbReference>
<feature type="region of interest" description="Disordered" evidence="4">
    <location>
        <begin position="1485"/>
        <end position="1526"/>
    </location>
</feature>
<dbReference type="PROSITE" id="PS51450">
    <property type="entry name" value="LRR"/>
    <property type="match status" value="3"/>
</dbReference>
<feature type="region of interest" description="Disordered" evidence="4">
    <location>
        <begin position="1265"/>
        <end position="1290"/>
    </location>
</feature>
<keyword evidence="1" id="KW-0433">Leucine-rich repeat</keyword>
<feature type="compositionally biased region" description="Low complexity" evidence="4">
    <location>
        <begin position="1170"/>
        <end position="1218"/>
    </location>
</feature>
<dbReference type="GO" id="GO:0005737">
    <property type="term" value="C:cytoplasm"/>
    <property type="evidence" value="ECO:0007669"/>
    <property type="project" value="TreeGrafter"/>
</dbReference>
<dbReference type="Pfam" id="PF00560">
    <property type="entry name" value="LRR_1"/>
    <property type="match status" value="1"/>
</dbReference>
<dbReference type="InterPro" id="IPR003591">
    <property type="entry name" value="Leu-rich_rpt_typical-subtyp"/>
</dbReference>
<evidence type="ECO:0000256" key="1">
    <source>
        <dbReference type="ARBA" id="ARBA00022614"/>
    </source>
</evidence>
<dbReference type="Pfam" id="PF23010">
    <property type="entry name" value="RA_3"/>
    <property type="match status" value="1"/>
</dbReference>
<feature type="region of interest" description="Disordered" evidence="4">
    <location>
        <begin position="1"/>
        <end position="39"/>
    </location>
</feature>
<dbReference type="Proteomes" id="UP000694388">
    <property type="component" value="Unplaced"/>
</dbReference>
<dbReference type="GO" id="GO:0046872">
    <property type="term" value="F:metal ion binding"/>
    <property type="evidence" value="ECO:0007669"/>
    <property type="project" value="UniProtKB-KW"/>
</dbReference>
<dbReference type="Gene3D" id="3.60.40.10">
    <property type="entry name" value="PPM-type phosphatase domain"/>
    <property type="match status" value="1"/>
</dbReference>
<proteinExistence type="predicted"/>
<organism evidence="6 7">
    <name type="scientific">Eptatretus burgeri</name>
    <name type="common">Inshore hagfish</name>
    <dbReference type="NCBI Taxonomy" id="7764"/>
    <lineage>
        <taxon>Eukaryota</taxon>
        <taxon>Metazoa</taxon>
        <taxon>Chordata</taxon>
        <taxon>Craniata</taxon>
        <taxon>Vertebrata</taxon>
        <taxon>Cyclostomata</taxon>
        <taxon>Myxini</taxon>
        <taxon>Myxiniformes</taxon>
        <taxon>Myxinidae</taxon>
        <taxon>Eptatretinae</taxon>
        <taxon>Eptatretus</taxon>
    </lineage>
</organism>
<dbReference type="InterPro" id="IPR001611">
    <property type="entry name" value="Leu-rich_rpt"/>
</dbReference>
<feature type="compositionally biased region" description="Basic and acidic residues" evidence="4">
    <location>
        <begin position="1505"/>
        <end position="1517"/>
    </location>
</feature>
<dbReference type="InterPro" id="IPR036457">
    <property type="entry name" value="PPM-type-like_dom_sf"/>
</dbReference>
<feature type="region of interest" description="Disordered" evidence="4">
    <location>
        <begin position="1166"/>
        <end position="1227"/>
    </location>
</feature>
<name>A0A8C4N6C4_EPTBU</name>
<protein>
    <submittedName>
        <fullName evidence="6">PH domain and leucine rich repeat protein phosphatase 1</fullName>
    </submittedName>
</protein>
<evidence type="ECO:0000256" key="2">
    <source>
        <dbReference type="ARBA" id="ARBA00022723"/>
    </source>
</evidence>
<dbReference type="SUPFAM" id="SSF81606">
    <property type="entry name" value="PP2C-like"/>
    <property type="match status" value="1"/>
</dbReference>
<dbReference type="OMA" id="WERNMWF"/>
<dbReference type="PROSITE" id="PS51746">
    <property type="entry name" value="PPM_2"/>
    <property type="match status" value="1"/>
</dbReference>
<dbReference type="SUPFAM" id="SSF50729">
    <property type="entry name" value="PH domain-like"/>
    <property type="match status" value="1"/>
</dbReference>
<evidence type="ECO:0000259" key="5">
    <source>
        <dbReference type="PROSITE" id="PS51746"/>
    </source>
</evidence>
<feature type="domain" description="PPM-type phosphatase" evidence="5">
    <location>
        <begin position="828"/>
        <end position="1141"/>
    </location>
</feature>
<dbReference type="SMART" id="SM00332">
    <property type="entry name" value="PP2Cc"/>
    <property type="match status" value="1"/>
</dbReference>
<dbReference type="PANTHER" id="PTHR48051">
    <property type="match status" value="1"/>
</dbReference>
<evidence type="ECO:0000256" key="4">
    <source>
        <dbReference type="SAM" id="MobiDB-lite"/>
    </source>
</evidence>
<evidence type="ECO:0000313" key="7">
    <source>
        <dbReference type="Proteomes" id="UP000694388"/>
    </source>
</evidence>